<protein>
    <submittedName>
        <fullName evidence="1">Uncharacterized protein</fullName>
    </submittedName>
</protein>
<name>A0ABR4DZZ2_9PEZI</name>
<comment type="caution">
    <text evidence="1">The sequence shown here is derived from an EMBL/GenBank/DDBJ whole genome shotgun (WGS) entry which is preliminary data.</text>
</comment>
<dbReference type="EMBL" id="JBAWTH010000128">
    <property type="protein sequence ID" value="KAL2275718.1"/>
    <property type="molecule type" value="Genomic_DNA"/>
</dbReference>
<evidence type="ECO:0000313" key="1">
    <source>
        <dbReference type="EMBL" id="KAL2275718.1"/>
    </source>
</evidence>
<organism evidence="1 2">
    <name type="scientific">Diaporthe vaccinii</name>
    <dbReference type="NCBI Taxonomy" id="105482"/>
    <lineage>
        <taxon>Eukaryota</taxon>
        <taxon>Fungi</taxon>
        <taxon>Dikarya</taxon>
        <taxon>Ascomycota</taxon>
        <taxon>Pezizomycotina</taxon>
        <taxon>Sordariomycetes</taxon>
        <taxon>Sordariomycetidae</taxon>
        <taxon>Diaporthales</taxon>
        <taxon>Diaporthaceae</taxon>
        <taxon>Diaporthe</taxon>
        <taxon>Diaporthe eres species complex</taxon>
    </lineage>
</organism>
<reference evidence="1 2" key="1">
    <citation type="submission" date="2024-03" db="EMBL/GenBank/DDBJ databases">
        <title>A high-quality draft genome sequence of Diaporthe vaccinii, a causative agent of upright dieback and viscid rot disease in cranberry plants.</title>
        <authorList>
            <person name="Sarrasin M."/>
            <person name="Lang B.F."/>
            <person name="Burger G."/>
        </authorList>
    </citation>
    <scope>NUCLEOTIDE SEQUENCE [LARGE SCALE GENOMIC DNA]</scope>
    <source>
        <strain evidence="1 2">IS7</strain>
    </source>
</reference>
<sequence length="67" mass="7465">MLFSPPLQKEGQMPTSKHFILTVGCSIIILDRPDGYDLVNNNAPGTPRWIANRLIQLSQVQNECGAR</sequence>
<evidence type="ECO:0000313" key="2">
    <source>
        <dbReference type="Proteomes" id="UP001600888"/>
    </source>
</evidence>
<proteinExistence type="predicted"/>
<dbReference type="Proteomes" id="UP001600888">
    <property type="component" value="Unassembled WGS sequence"/>
</dbReference>
<accession>A0ABR4DZZ2</accession>
<gene>
    <name evidence="1" type="ORF">FJTKL_01665</name>
</gene>
<keyword evidence="2" id="KW-1185">Reference proteome</keyword>